<dbReference type="InterPro" id="IPR036987">
    <property type="entry name" value="SRA-YDG_sf"/>
</dbReference>
<dbReference type="InterPro" id="IPR015947">
    <property type="entry name" value="PUA-like_sf"/>
</dbReference>
<dbReference type="SMART" id="SM00466">
    <property type="entry name" value="SRA"/>
    <property type="match status" value="1"/>
</dbReference>
<evidence type="ECO:0000313" key="6">
    <source>
        <dbReference type="Proteomes" id="UP001652660"/>
    </source>
</evidence>
<evidence type="ECO:0000259" key="5">
    <source>
        <dbReference type="PROSITE" id="PS51015"/>
    </source>
</evidence>
<dbReference type="InterPro" id="IPR051357">
    <property type="entry name" value="H3K9_HMTase_SUVAR3-9"/>
</dbReference>
<dbReference type="PANTHER" id="PTHR45660">
    <property type="entry name" value="HISTONE-LYSINE N-METHYLTRANSFERASE SETMAR"/>
    <property type="match status" value="1"/>
</dbReference>
<feature type="domain" description="YDG" evidence="5">
    <location>
        <begin position="229"/>
        <end position="374"/>
    </location>
</feature>
<dbReference type="Gene3D" id="2.30.280.10">
    <property type="entry name" value="SRA-YDG"/>
    <property type="match status" value="1"/>
</dbReference>
<protein>
    <submittedName>
        <fullName evidence="7">Histone-lysine N-methyltransferase, H3 lysine-9 specific SUVH5-like</fullName>
    </submittedName>
</protein>
<evidence type="ECO:0000256" key="2">
    <source>
        <dbReference type="ARBA" id="ARBA00023242"/>
    </source>
</evidence>
<dbReference type="InterPro" id="IPR003105">
    <property type="entry name" value="SRA_YDG"/>
</dbReference>
<evidence type="ECO:0000313" key="7">
    <source>
        <dbReference type="RefSeq" id="XP_071916943.1"/>
    </source>
</evidence>
<keyword evidence="6" id="KW-1185">Reference proteome</keyword>
<feature type="compositionally biased region" description="Polar residues" evidence="4">
    <location>
        <begin position="145"/>
        <end position="159"/>
    </location>
</feature>
<evidence type="ECO:0000256" key="3">
    <source>
        <dbReference type="PROSITE-ProRule" id="PRU00358"/>
    </source>
</evidence>
<feature type="region of interest" description="Disordered" evidence="4">
    <location>
        <begin position="145"/>
        <end position="167"/>
    </location>
</feature>
<dbReference type="Proteomes" id="UP001652660">
    <property type="component" value="Chromosome 8e"/>
</dbReference>
<dbReference type="RefSeq" id="XP_071916943.1">
    <property type="nucleotide sequence ID" value="XM_072060842.1"/>
</dbReference>
<sequence>MEHWSKTSSVEPLPLGGWKNKRKMEEIGVTTADECHFPNIKVHEGQKIFPVVRVPHGVFRRPVDIPSITSNREASEIRVDHVKSPRFIRNLISTLENGVNQKVPAEKARSISRAEANVSGRIFNSHEETGDDHQSIHKSFITNDFSRSSMAPGTSTTKTAPDHGKKYQKNVVKARQKVMEILEEFRAYCDHLSRMNSDKKYDNKNRVYSLAARMTKEKFRHYQDRPFLGPVPGVEIGDQFRCRMELNVVGLHHPWRGGIEYMNDGGRTVATSIVDSGSYENYKPNKDTLIYCGQGGYNTSANVGLEIAEDQKLEGGNLALFNSIRTKNPVRVIRGTKVLRASMTYFYDGLYTVEKMWEDKGLQGKKIFKFKLVKMPGQVKHPC</sequence>
<evidence type="ECO:0000256" key="4">
    <source>
        <dbReference type="SAM" id="MobiDB-lite"/>
    </source>
</evidence>
<reference evidence="7" key="1">
    <citation type="submission" date="2025-08" db="UniProtKB">
        <authorList>
            <consortium name="RefSeq"/>
        </authorList>
    </citation>
    <scope>IDENTIFICATION</scope>
    <source>
        <tissue evidence="7">Leaves</tissue>
    </source>
</reference>
<gene>
    <name evidence="7" type="primary">LOC140012591</name>
</gene>
<dbReference type="SUPFAM" id="SSF88697">
    <property type="entry name" value="PUA domain-like"/>
    <property type="match status" value="1"/>
</dbReference>
<dbReference type="PROSITE" id="PS51015">
    <property type="entry name" value="YDG"/>
    <property type="match status" value="1"/>
</dbReference>
<dbReference type="GeneID" id="140012591"/>
<dbReference type="Pfam" id="PF02182">
    <property type="entry name" value="SAD_SRA"/>
    <property type="match status" value="1"/>
</dbReference>
<comment type="subcellular location">
    <subcellularLocation>
        <location evidence="1">Chromosome</location>
    </subcellularLocation>
    <subcellularLocation>
        <location evidence="3">Nucleus</location>
    </subcellularLocation>
</comment>
<organism evidence="6 7">
    <name type="scientific">Coffea arabica</name>
    <name type="common">Arabian coffee</name>
    <dbReference type="NCBI Taxonomy" id="13443"/>
    <lineage>
        <taxon>Eukaryota</taxon>
        <taxon>Viridiplantae</taxon>
        <taxon>Streptophyta</taxon>
        <taxon>Embryophyta</taxon>
        <taxon>Tracheophyta</taxon>
        <taxon>Spermatophyta</taxon>
        <taxon>Magnoliopsida</taxon>
        <taxon>eudicotyledons</taxon>
        <taxon>Gunneridae</taxon>
        <taxon>Pentapetalae</taxon>
        <taxon>asterids</taxon>
        <taxon>lamiids</taxon>
        <taxon>Gentianales</taxon>
        <taxon>Rubiaceae</taxon>
        <taxon>Ixoroideae</taxon>
        <taxon>Gardenieae complex</taxon>
        <taxon>Bertiereae - Coffeeae clade</taxon>
        <taxon>Coffeeae</taxon>
        <taxon>Coffea</taxon>
    </lineage>
</organism>
<evidence type="ECO:0000256" key="1">
    <source>
        <dbReference type="ARBA" id="ARBA00004286"/>
    </source>
</evidence>
<dbReference type="PANTHER" id="PTHR45660:SF46">
    <property type="entry name" value="HISTONE-LYSINE N-METHYLTRANSFERASE, H3 LYSINE-9 SPECIFIC SUVH6"/>
    <property type="match status" value="1"/>
</dbReference>
<name>A0ABM4VBP3_COFAR</name>
<proteinExistence type="predicted"/>
<keyword evidence="2 3" id="KW-0539">Nucleus</keyword>
<accession>A0ABM4VBP3</accession>